<name>A0ABX8AHL1_9BRAD</name>
<organism evidence="2 3">
    <name type="scientific">Tardiphaga alba</name>
    <dbReference type="NCBI Taxonomy" id="340268"/>
    <lineage>
        <taxon>Bacteria</taxon>
        <taxon>Pseudomonadati</taxon>
        <taxon>Pseudomonadota</taxon>
        <taxon>Alphaproteobacteria</taxon>
        <taxon>Hyphomicrobiales</taxon>
        <taxon>Nitrobacteraceae</taxon>
        <taxon>Tardiphaga</taxon>
    </lineage>
</organism>
<proteinExistence type="predicted"/>
<keyword evidence="1" id="KW-1133">Transmembrane helix</keyword>
<evidence type="ECO:0000313" key="2">
    <source>
        <dbReference type="EMBL" id="QUS42094.1"/>
    </source>
</evidence>
<accession>A0ABX8AHL1</accession>
<dbReference type="RefSeq" id="WP_211910830.1">
    <property type="nucleotide sequence ID" value="NZ_CP036498.1"/>
</dbReference>
<keyword evidence="1" id="KW-0812">Transmembrane</keyword>
<evidence type="ECO:0000313" key="3">
    <source>
        <dbReference type="Proteomes" id="UP000682843"/>
    </source>
</evidence>
<sequence length="168" mass="18095">MLDKLSRKIERAKYAAGSYLHDQLDQTQAHVTSYAVAIGLYAAAAIFLIATILVGAMAGFRWTEFNYGHFEAFGALAALLGALMVGFTFLAIYRSQRPAKRIMPLASRLRVAISSSPSRDEIAPAATIASLATRSSEARGGAAISALVVASSLFGWAMLRRRNLRRSA</sequence>
<keyword evidence="1" id="KW-0472">Membrane</keyword>
<gene>
    <name evidence="2" type="ORF">RPMA_27195</name>
</gene>
<protein>
    <submittedName>
        <fullName evidence="2">Phage holin family protein</fullName>
    </submittedName>
</protein>
<keyword evidence="3" id="KW-1185">Reference proteome</keyword>
<dbReference type="Proteomes" id="UP000682843">
    <property type="component" value="Chromosome"/>
</dbReference>
<dbReference type="EMBL" id="CP036498">
    <property type="protein sequence ID" value="QUS42094.1"/>
    <property type="molecule type" value="Genomic_DNA"/>
</dbReference>
<feature type="transmembrane region" description="Helical" evidence="1">
    <location>
        <begin position="72"/>
        <end position="93"/>
    </location>
</feature>
<evidence type="ECO:0000256" key="1">
    <source>
        <dbReference type="SAM" id="Phobius"/>
    </source>
</evidence>
<feature type="transmembrane region" description="Helical" evidence="1">
    <location>
        <begin position="34"/>
        <end position="60"/>
    </location>
</feature>
<reference evidence="2 3" key="1">
    <citation type="submission" date="2019-02" db="EMBL/GenBank/DDBJ databases">
        <title>Emended description of the genus Rhodopseudomonas and description of Rhodopseudomonas albus sp. nov., a non-phototrophic, heavy-metal-tolerant bacterium isolated from garden soil.</title>
        <authorList>
            <person name="Bao Z."/>
            <person name="Cao W.W."/>
            <person name="Sato Y."/>
            <person name="Nishizawa T."/>
            <person name="Zhao J."/>
            <person name="Guo Y."/>
            <person name="Ohta H."/>
        </authorList>
    </citation>
    <scope>NUCLEOTIDE SEQUENCE [LARGE SCALE GENOMIC DNA]</scope>
    <source>
        <strain evidence="2 3">SK50-23</strain>
    </source>
</reference>